<evidence type="ECO:0000313" key="1">
    <source>
        <dbReference type="EMBL" id="GIY71365.1"/>
    </source>
</evidence>
<sequence>MFHDHCREKKGFYYGRRNGVVDRNARLEKCIKVDSLRRGLKQQKDGMDLIMEKRSFYYGRRNGVVDRNARLENIKVDSLRRGKGVSQFFSPD</sequence>
<name>A0AAV4VM01_CAEEX</name>
<protein>
    <submittedName>
        <fullName evidence="1">Uncharacterized protein</fullName>
    </submittedName>
</protein>
<dbReference type="AlphaFoldDB" id="A0AAV4VM01"/>
<dbReference type="EMBL" id="BPLR01014792">
    <property type="protein sequence ID" value="GIY71365.1"/>
    <property type="molecule type" value="Genomic_DNA"/>
</dbReference>
<dbReference type="Proteomes" id="UP001054945">
    <property type="component" value="Unassembled WGS sequence"/>
</dbReference>
<gene>
    <name evidence="1" type="ORF">CEXT_186431</name>
</gene>
<proteinExistence type="predicted"/>
<keyword evidence="2" id="KW-1185">Reference proteome</keyword>
<reference evidence="1 2" key="1">
    <citation type="submission" date="2021-06" db="EMBL/GenBank/DDBJ databases">
        <title>Caerostris extrusa draft genome.</title>
        <authorList>
            <person name="Kono N."/>
            <person name="Arakawa K."/>
        </authorList>
    </citation>
    <scope>NUCLEOTIDE SEQUENCE [LARGE SCALE GENOMIC DNA]</scope>
</reference>
<organism evidence="1 2">
    <name type="scientific">Caerostris extrusa</name>
    <name type="common">Bark spider</name>
    <name type="synonym">Caerostris bankana</name>
    <dbReference type="NCBI Taxonomy" id="172846"/>
    <lineage>
        <taxon>Eukaryota</taxon>
        <taxon>Metazoa</taxon>
        <taxon>Ecdysozoa</taxon>
        <taxon>Arthropoda</taxon>
        <taxon>Chelicerata</taxon>
        <taxon>Arachnida</taxon>
        <taxon>Araneae</taxon>
        <taxon>Araneomorphae</taxon>
        <taxon>Entelegynae</taxon>
        <taxon>Araneoidea</taxon>
        <taxon>Araneidae</taxon>
        <taxon>Caerostris</taxon>
    </lineage>
</organism>
<accession>A0AAV4VM01</accession>
<comment type="caution">
    <text evidence="1">The sequence shown here is derived from an EMBL/GenBank/DDBJ whole genome shotgun (WGS) entry which is preliminary data.</text>
</comment>
<evidence type="ECO:0000313" key="2">
    <source>
        <dbReference type="Proteomes" id="UP001054945"/>
    </source>
</evidence>